<reference evidence="5 6" key="1">
    <citation type="submission" date="2022-04" db="EMBL/GenBank/DDBJ databases">
        <title>Positive selection, recombination, and allopatry shape intraspecific diversity of widespread and dominant cyanobacteria.</title>
        <authorList>
            <person name="Wei J."/>
            <person name="Shu W."/>
            <person name="Hu C."/>
        </authorList>
    </citation>
    <scope>NUCLEOTIDE SEQUENCE [LARGE SCALE GENOMIC DNA]</scope>
    <source>
        <strain evidence="5 6">GB2-A5</strain>
    </source>
</reference>
<dbReference type="Pfam" id="PF12705">
    <property type="entry name" value="PDDEXK_1"/>
    <property type="match status" value="1"/>
</dbReference>
<sequence>MQLNQETLLRLSQGQLNLLETCPRRFQHIYLDKLSSPTHPEQQERLTWGSRFHLLMQQRELGLPVESLVQEDAQLQRWVNALLNAAPELLKTDSTFRQSEHCRTLNFQGYLLTVIYDLLIEDVGNAQIFDWKTHLQPKKRQWLEADWQTRLYLYVLTETSDYLVEQVSMTYWFVQSQPEPKSIKIQYNARKHEQTEKDLKHLLTQLTEWLQRYQDGVDFPQVLESANRCGDCNFAVRCDRVPIATHLRTDEENPINRDLLLNIANIQEVYL</sequence>
<evidence type="ECO:0000256" key="1">
    <source>
        <dbReference type="ARBA" id="ARBA00022763"/>
    </source>
</evidence>
<dbReference type="InterPro" id="IPR011604">
    <property type="entry name" value="PDDEXK-like_dom_sf"/>
</dbReference>
<feature type="domain" description="PD-(D/E)XK endonuclease-like" evidence="4">
    <location>
        <begin position="10"/>
        <end position="239"/>
    </location>
</feature>
<keyword evidence="2" id="KW-0547">Nucleotide-binding</keyword>
<dbReference type="InterPro" id="IPR038726">
    <property type="entry name" value="PDDEXK_AddAB-type"/>
</dbReference>
<evidence type="ECO:0000256" key="3">
    <source>
        <dbReference type="ARBA" id="ARBA00023204"/>
    </source>
</evidence>
<protein>
    <submittedName>
        <fullName evidence="5">PD-(D/E)XK nuclease family protein</fullName>
    </submittedName>
</protein>
<name>A0ABV0JRN1_9CYAN</name>
<evidence type="ECO:0000313" key="6">
    <source>
        <dbReference type="Proteomes" id="UP001442494"/>
    </source>
</evidence>
<evidence type="ECO:0000313" key="5">
    <source>
        <dbReference type="EMBL" id="MEP0866126.1"/>
    </source>
</evidence>
<keyword evidence="1" id="KW-0227">DNA damage</keyword>
<organism evidence="5 6">
    <name type="scientific">Funiculus sociatus GB2-A5</name>
    <dbReference type="NCBI Taxonomy" id="2933946"/>
    <lineage>
        <taxon>Bacteria</taxon>
        <taxon>Bacillati</taxon>
        <taxon>Cyanobacteriota</taxon>
        <taxon>Cyanophyceae</taxon>
        <taxon>Coleofasciculales</taxon>
        <taxon>Coleofasciculaceae</taxon>
        <taxon>Funiculus</taxon>
    </lineage>
</organism>
<keyword evidence="2" id="KW-0378">Hydrolase</keyword>
<evidence type="ECO:0000256" key="2">
    <source>
        <dbReference type="ARBA" id="ARBA00022806"/>
    </source>
</evidence>
<keyword evidence="2" id="KW-0347">Helicase</keyword>
<dbReference type="Gene3D" id="3.90.320.10">
    <property type="match status" value="1"/>
</dbReference>
<keyword evidence="6" id="KW-1185">Reference proteome</keyword>
<dbReference type="EMBL" id="JAMPKK010000037">
    <property type="protein sequence ID" value="MEP0866126.1"/>
    <property type="molecule type" value="Genomic_DNA"/>
</dbReference>
<comment type="caution">
    <text evidence="5">The sequence shown here is derived from an EMBL/GenBank/DDBJ whole genome shotgun (WGS) entry which is preliminary data.</text>
</comment>
<keyword evidence="3" id="KW-0234">DNA repair</keyword>
<proteinExistence type="predicted"/>
<dbReference type="Proteomes" id="UP001442494">
    <property type="component" value="Unassembled WGS sequence"/>
</dbReference>
<dbReference type="RefSeq" id="WP_190423766.1">
    <property type="nucleotide sequence ID" value="NZ_JAMPKK010000037.1"/>
</dbReference>
<gene>
    <name evidence="5" type="ORF">NDI37_16800</name>
</gene>
<evidence type="ECO:0000259" key="4">
    <source>
        <dbReference type="Pfam" id="PF12705"/>
    </source>
</evidence>
<keyword evidence="2" id="KW-0067">ATP-binding</keyword>
<accession>A0ABV0JRN1</accession>